<reference evidence="2 3" key="1">
    <citation type="submission" date="2022-01" db="EMBL/GenBank/DDBJ databases">
        <authorList>
            <person name="Xiong W."/>
            <person name="Schranz E."/>
        </authorList>
    </citation>
    <scope>NUCLEOTIDE SEQUENCE [LARGE SCALE GENOMIC DNA]</scope>
</reference>
<evidence type="ECO:0000256" key="1">
    <source>
        <dbReference type="SAM" id="MobiDB-lite"/>
    </source>
</evidence>
<evidence type="ECO:0000313" key="3">
    <source>
        <dbReference type="Proteomes" id="UP001157418"/>
    </source>
</evidence>
<comment type="caution">
    <text evidence="2">The sequence shown here is derived from an EMBL/GenBank/DDBJ whole genome shotgun (WGS) entry which is preliminary data.</text>
</comment>
<keyword evidence="3" id="KW-1185">Reference proteome</keyword>
<feature type="compositionally biased region" description="Polar residues" evidence="1">
    <location>
        <begin position="127"/>
        <end position="136"/>
    </location>
</feature>
<gene>
    <name evidence="2" type="ORF">LVIROSA_LOCUS10606</name>
</gene>
<name>A0AAU9M5P4_9ASTR</name>
<protein>
    <submittedName>
        <fullName evidence="2">Uncharacterized protein</fullName>
    </submittedName>
</protein>
<dbReference type="Proteomes" id="UP001157418">
    <property type="component" value="Unassembled WGS sequence"/>
</dbReference>
<dbReference type="EMBL" id="CAKMRJ010001112">
    <property type="protein sequence ID" value="CAH1423323.1"/>
    <property type="molecule type" value="Genomic_DNA"/>
</dbReference>
<proteinExistence type="predicted"/>
<dbReference type="AlphaFoldDB" id="A0AAU9M5P4"/>
<sequence length="188" mass="20994">MVDVDMANIQKINTSTFVTSDSRNFHIIGLIPEVMLARVLMDGKIIQIYSEIPKFGERAIPPALQAILDVGDAPKWVGVKKKENSVAEVQSTKSKAPKKRQTKKFKPTIFNEESDDTLTDVRINDDIQTGDTTTNECKIPKHTPGQEVHNETPKVSTPIPTTFVSTFVENQSEENIYQTALENPILNL</sequence>
<accession>A0AAU9M5P4</accession>
<evidence type="ECO:0000313" key="2">
    <source>
        <dbReference type="EMBL" id="CAH1423323.1"/>
    </source>
</evidence>
<feature type="region of interest" description="Disordered" evidence="1">
    <location>
        <begin position="127"/>
        <end position="157"/>
    </location>
</feature>
<organism evidence="2 3">
    <name type="scientific">Lactuca virosa</name>
    <dbReference type="NCBI Taxonomy" id="75947"/>
    <lineage>
        <taxon>Eukaryota</taxon>
        <taxon>Viridiplantae</taxon>
        <taxon>Streptophyta</taxon>
        <taxon>Embryophyta</taxon>
        <taxon>Tracheophyta</taxon>
        <taxon>Spermatophyta</taxon>
        <taxon>Magnoliopsida</taxon>
        <taxon>eudicotyledons</taxon>
        <taxon>Gunneridae</taxon>
        <taxon>Pentapetalae</taxon>
        <taxon>asterids</taxon>
        <taxon>campanulids</taxon>
        <taxon>Asterales</taxon>
        <taxon>Asteraceae</taxon>
        <taxon>Cichorioideae</taxon>
        <taxon>Cichorieae</taxon>
        <taxon>Lactucinae</taxon>
        <taxon>Lactuca</taxon>
    </lineage>
</organism>